<keyword evidence="13" id="KW-0511">Multifunctional enzyme</keyword>
<dbReference type="Pfam" id="PF00078">
    <property type="entry name" value="RVT_1"/>
    <property type="match status" value="1"/>
</dbReference>
<evidence type="ECO:0000256" key="15">
    <source>
        <dbReference type="PROSITE-ProRule" id="PRU00047"/>
    </source>
</evidence>
<dbReference type="Gene3D" id="2.40.70.10">
    <property type="entry name" value="Acid Proteases"/>
    <property type="match status" value="1"/>
</dbReference>
<dbReference type="InterPro" id="IPR043128">
    <property type="entry name" value="Rev_trsase/Diguanyl_cyclase"/>
</dbReference>
<dbReference type="Gene3D" id="3.30.420.10">
    <property type="entry name" value="Ribonuclease H-like superfamily/Ribonuclease H"/>
    <property type="match status" value="1"/>
</dbReference>
<evidence type="ECO:0000256" key="11">
    <source>
        <dbReference type="ARBA" id="ARBA00022908"/>
    </source>
</evidence>
<evidence type="ECO:0000256" key="3">
    <source>
        <dbReference type="ARBA" id="ARBA00022670"/>
    </source>
</evidence>
<organism evidence="20 21">
    <name type="scientific">Coilia grayii</name>
    <name type="common">Gray's grenadier anchovy</name>
    <dbReference type="NCBI Taxonomy" id="363190"/>
    <lineage>
        <taxon>Eukaryota</taxon>
        <taxon>Metazoa</taxon>
        <taxon>Chordata</taxon>
        <taxon>Craniata</taxon>
        <taxon>Vertebrata</taxon>
        <taxon>Euteleostomi</taxon>
        <taxon>Actinopterygii</taxon>
        <taxon>Neopterygii</taxon>
        <taxon>Teleostei</taxon>
        <taxon>Clupei</taxon>
        <taxon>Clupeiformes</taxon>
        <taxon>Clupeoidei</taxon>
        <taxon>Engraulidae</taxon>
        <taxon>Coilinae</taxon>
        <taxon>Coilia</taxon>
    </lineage>
</organism>
<evidence type="ECO:0000256" key="2">
    <source>
        <dbReference type="ARBA" id="ARBA00012180"/>
    </source>
</evidence>
<dbReference type="InterPro" id="IPR001878">
    <property type="entry name" value="Znf_CCHC"/>
</dbReference>
<keyword evidence="11" id="KW-0229">DNA integration</keyword>
<dbReference type="PANTHER" id="PTHR37984:SF5">
    <property type="entry name" value="PROTEIN NYNRIN-LIKE"/>
    <property type="match status" value="1"/>
</dbReference>
<keyword evidence="12" id="KW-0695">RNA-directed DNA polymerase</keyword>
<feature type="domain" description="Integrase catalytic" evidence="19">
    <location>
        <begin position="1267"/>
        <end position="1425"/>
    </location>
</feature>
<dbReference type="GO" id="GO:0003964">
    <property type="term" value="F:RNA-directed DNA polymerase activity"/>
    <property type="evidence" value="ECO:0007669"/>
    <property type="project" value="UniProtKB-KW"/>
</dbReference>
<keyword evidence="9" id="KW-0460">Magnesium</keyword>
<dbReference type="GO" id="GO:0008233">
    <property type="term" value="F:peptidase activity"/>
    <property type="evidence" value="ECO:0007669"/>
    <property type="project" value="UniProtKB-KW"/>
</dbReference>
<keyword evidence="7" id="KW-0255">Endonuclease</keyword>
<dbReference type="InterPro" id="IPR012337">
    <property type="entry name" value="RNaseH-like_sf"/>
</dbReference>
<dbReference type="PANTHER" id="PTHR37984">
    <property type="entry name" value="PROTEIN CBG26694"/>
    <property type="match status" value="1"/>
</dbReference>
<dbReference type="FunFam" id="3.30.420.10:FF:000032">
    <property type="entry name" value="Retrovirus-related Pol polyprotein from transposon 297-like Protein"/>
    <property type="match status" value="1"/>
</dbReference>
<dbReference type="SUPFAM" id="SSF53098">
    <property type="entry name" value="Ribonuclease H-like"/>
    <property type="match status" value="1"/>
</dbReference>
<evidence type="ECO:0000256" key="13">
    <source>
        <dbReference type="ARBA" id="ARBA00023268"/>
    </source>
</evidence>
<evidence type="ECO:0000256" key="7">
    <source>
        <dbReference type="ARBA" id="ARBA00022759"/>
    </source>
</evidence>
<dbReference type="GO" id="GO:0006508">
    <property type="term" value="P:proteolysis"/>
    <property type="evidence" value="ECO:0007669"/>
    <property type="project" value="UniProtKB-KW"/>
</dbReference>
<sequence length="1641" mass="183875">MTERQEAAEAGAVPGEAGAVIHNMMMVPWFLGGPWVPKYGEKNSPPLTEWRSQMEVYLRAQTLSAAQEVDFILSALQGEAKREVCLLPVTERNTAEKIFVALERIYGDNVSISQTRAQFFKCQQQVGEGVGPFILRLRESHSRWRRKEPTEGSDDEMLRSQLVLGLQPGSVQTELQRRVRREPELTFQDACTEAKAMEQELEEVHAQKGVDTRRTYNSPPQPPPPTPSNPSLDLSSLKEALRSELVEELRAQVTELKTTLLTELRIQRAAPVPAPRQMEPANVGNNSSGGSRPRRRPRAPQWDDQGRPICLRCGQAGHMLRDCFSRESTDHRRVSSPTVDGPVESPVKTALVGECPEVEVLVQGKRIPCILDTGSQVTLFSQGLLKRHFGDIVMKEVTDVPWLTLKAANGLALPYVGYALFDFEVGGVAVLGKGVVVVEDRYLPPTYAVLGMNVIQHCWEGLRQQGGHRFALFKSTLPRAATVAWDRAFAACRRVKAEEQRGPSLGVARLRTSDPVRLAPQTETAVWAHVPEAPKVHRGSVLLEDCYHGAQEWCVGRAVTQVQDGRVLLRVCNPHPYPVDLPPRRPLARVLRLTQDEIQVPNQLVLRREDDTVVEVDVRPVNTALPDLLSALASRVEGLSPVQLQRLQELLGRWQGVFAQSEEDYGCTDVVYHTIPTGSAAPIRQRYRPVPPSLYPELRTLLQGMLEGGVIKESSSPWAAPVVLVKKKDGSWRFCVDYRKLNEVTHKDAFPLPRVEESLTSLKKAEWYSTLDLASGYWQVEVHPSDKEKTAFATPVGLYQFERMPFGLCNAPATFQRLMQRCLGGQVHDFLLIYLDDVILYSPCFDSHLGHLERVFAKLQEHGLKLQPVKCHLFQRSVQYLGHVVGRGGVAKDPDKTQAVQQWPVPTTVREVRSFLGFVGYYRRFIPAFAQKAAPLHVLLRGTGGKKTRSIVWTAKCEQAFLQLKQALMRAPVLAYADFALPFRLYTDASLHGLGAVLAQLQEGKERVIAYASRSLHDAEKNDQNYSAFKLELLALKWAVTEKFKDYLWGAKFQVFTDHRPLLHLRTAKLGAVEQRWVAQLANFDFSLSHKPGSEHQNADALSRLPEALLAGRVVAPTSPSQVPGEWAWAECQGVDHDLAQIRRWLQQGHEPALAERQSLQSSGRQLLGEWAHLTVRDGVLMRRRPVAGVAEGALAVVVPMTEKRRVWARYHEALGHAKGSRLLAALRARLFWIGMNGDNRRWGRECPQCCLNRPTDGPRAPLCSIESSYPWETLALDYLSLNRPGDRYPYILVMVDLFSRFAFAVPTRDQTAPTTARVLWTTVFQSFGCPERILTDQGPAFEAELTQQLCALYGCRKVRTTPYHPQGNGACERMNQTILQLLNTLTPAEQGRWSEHLQELVHAYNNTPHSTTGLAPFFVLFGRHARLPIDQLMGVEWPEQRGNPLEWVQHHHARLKSAYQIVREGAQQQQQQDQERHNQGRCALPLLPGERVLIRDFRRRARGKLGYHWEPQPYVVLGQASSDRPAYILRPEGRTGPTRTIHRNHLRVQPSAWREESGTRGDAGERVGEVAGQTELGWWPVSVSVPQALPGPGEIQGEAGGIVEAPEGSVGESTGEGGEQVGGPRRSQRPNLGVRPARYQ</sequence>
<dbReference type="InterPro" id="IPR001969">
    <property type="entry name" value="Aspartic_peptidase_AS"/>
</dbReference>
<feature type="region of interest" description="Disordered" evidence="16">
    <location>
        <begin position="206"/>
        <end position="234"/>
    </location>
</feature>
<dbReference type="InterPro" id="IPR036397">
    <property type="entry name" value="RNaseH_sf"/>
</dbReference>
<keyword evidence="10" id="KW-0694">RNA-binding</keyword>
<keyword evidence="6" id="KW-0540">Nuclease</keyword>
<keyword evidence="4" id="KW-0808">Transferase</keyword>
<evidence type="ECO:0000256" key="9">
    <source>
        <dbReference type="ARBA" id="ARBA00022842"/>
    </source>
</evidence>
<dbReference type="InterPro" id="IPR041577">
    <property type="entry name" value="RT_RNaseH_2"/>
</dbReference>
<dbReference type="GO" id="GO:0008270">
    <property type="term" value="F:zinc ion binding"/>
    <property type="evidence" value="ECO:0007669"/>
    <property type="project" value="UniProtKB-KW"/>
</dbReference>
<evidence type="ECO:0000256" key="12">
    <source>
        <dbReference type="ARBA" id="ARBA00022918"/>
    </source>
</evidence>
<feature type="region of interest" description="Disordered" evidence="16">
    <location>
        <begin position="271"/>
        <end position="305"/>
    </location>
</feature>
<name>A0ABD1KKF7_9TELE</name>
<evidence type="ECO:0000313" key="21">
    <source>
        <dbReference type="Proteomes" id="UP001591681"/>
    </source>
</evidence>
<evidence type="ECO:0000256" key="8">
    <source>
        <dbReference type="ARBA" id="ARBA00022801"/>
    </source>
</evidence>
<dbReference type="GO" id="GO:0003723">
    <property type="term" value="F:RNA binding"/>
    <property type="evidence" value="ECO:0007669"/>
    <property type="project" value="UniProtKB-KW"/>
</dbReference>
<dbReference type="InterPro" id="IPR000477">
    <property type="entry name" value="RT_dom"/>
</dbReference>
<feature type="compositionally biased region" description="Pro residues" evidence="16">
    <location>
        <begin position="219"/>
        <end position="228"/>
    </location>
</feature>
<dbReference type="Pfam" id="PF17921">
    <property type="entry name" value="Integrase_H2C2"/>
    <property type="match status" value="1"/>
</dbReference>
<dbReference type="PROSITE" id="PS50158">
    <property type="entry name" value="ZF_CCHC"/>
    <property type="match status" value="1"/>
</dbReference>
<dbReference type="Pfam" id="PF17919">
    <property type="entry name" value="RT_RNaseH_2"/>
    <property type="match status" value="1"/>
</dbReference>
<dbReference type="GO" id="GO:0015074">
    <property type="term" value="P:DNA integration"/>
    <property type="evidence" value="ECO:0007669"/>
    <property type="project" value="UniProtKB-KW"/>
</dbReference>
<keyword evidence="15" id="KW-0863">Zinc-finger</keyword>
<evidence type="ECO:0000313" key="20">
    <source>
        <dbReference type="EMBL" id="KAL2099471.1"/>
    </source>
</evidence>
<dbReference type="Gene3D" id="1.10.340.70">
    <property type="match status" value="1"/>
</dbReference>
<dbReference type="PROSITE" id="PS50994">
    <property type="entry name" value="INTEGRASE"/>
    <property type="match status" value="1"/>
</dbReference>
<dbReference type="SUPFAM" id="SSF56672">
    <property type="entry name" value="DNA/RNA polymerases"/>
    <property type="match status" value="1"/>
</dbReference>
<keyword evidence="8" id="KW-0378">Hydrolase</keyword>
<evidence type="ECO:0000256" key="16">
    <source>
        <dbReference type="SAM" id="MobiDB-lite"/>
    </source>
</evidence>
<dbReference type="GO" id="GO:0004523">
    <property type="term" value="F:RNA-DNA hybrid ribonuclease activity"/>
    <property type="evidence" value="ECO:0007669"/>
    <property type="project" value="UniProtKB-EC"/>
</dbReference>
<dbReference type="FunFam" id="3.10.10.10:FF:000007">
    <property type="entry name" value="Retrovirus-related Pol polyprotein from transposon 17.6-like Protein"/>
    <property type="match status" value="1"/>
</dbReference>
<keyword evidence="15" id="KW-0479">Metal-binding</keyword>
<evidence type="ECO:0000256" key="10">
    <source>
        <dbReference type="ARBA" id="ARBA00022884"/>
    </source>
</evidence>
<dbReference type="Pfam" id="PF14893">
    <property type="entry name" value="PNMA"/>
    <property type="match status" value="1"/>
</dbReference>
<protein>
    <recommendedName>
        <fullName evidence="14">Gypsy retrotransposon integrase-like protein 1</fullName>
        <ecNumber evidence="2">3.1.26.4</ecNumber>
    </recommendedName>
</protein>
<keyword evidence="21" id="KW-1185">Reference proteome</keyword>
<keyword evidence="15" id="KW-0862">Zinc</keyword>
<dbReference type="EMBL" id="JBHFQA010000004">
    <property type="protein sequence ID" value="KAL2099471.1"/>
    <property type="molecule type" value="Genomic_DNA"/>
</dbReference>
<dbReference type="InterPro" id="IPR001584">
    <property type="entry name" value="Integrase_cat-core"/>
</dbReference>
<evidence type="ECO:0000256" key="14">
    <source>
        <dbReference type="ARBA" id="ARBA00039658"/>
    </source>
</evidence>
<dbReference type="InterPro" id="IPR048270">
    <property type="entry name" value="PNMA_C"/>
</dbReference>
<dbReference type="InterPro" id="IPR043502">
    <property type="entry name" value="DNA/RNA_pol_sf"/>
</dbReference>
<comment type="caution">
    <text evidence="20">The sequence shown here is derived from an EMBL/GenBank/DDBJ whole genome shotgun (WGS) entry which is preliminary data.</text>
</comment>
<feature type="domain" description="Reverse transcriptase" evidence="18">
    <location>
        <begin position="706"/>
        <end position="885"/>
    </location>
</feature>
<dbReference type="CDD" id="cd09274">
    <property type="entry name" value="RNase_HI_RT_Ty3"/>
    <property type="match status" value="1"/>
</dbReference>
<evidence type="ECO:0000256" key="5">
    <source>
        <dbReference type="ARBA" id="ARBA00022695"/>
    </source>
</evidence>
<dbReference type="PROSITE" id="PS50878">
    <property type="entry name" value="RT_POL"/>
    <property type="match status" value="1"/>
</dbReference>
<gene>
    <name evidence="20" type="ORF">ACEWY4_003865</name>
</gene>
<dbReference type="Gene3D" id="3.30.70.270">
    <property type="match status" value="2"/>
</dbReference>
<evidence type="ECO:0000259" key="19">
    <source>
        <dbReference type="PROSITE" id="PS50994"/>
    </source>
</evidence>
<evidence type="ECO:0000256" key="1">
    <source>
        <dbReference type="ARBA" id="ARBA00010879"/>
    </source>
</evidence>
<reference evidence="20 21" key="1">
    <citation type="submission" date="2024-09" db="EMBL/GenBank/DDBJ databases">
        <title>A chromosome-level genome assembly of Gray's grenadier anchovy, Coilia grayii.</title>
        <authorList>
            <person name="Fu Z."/>
        </authorList>
    </citation>
    <scope>NUCLEOTIDE SEQUENCE [LARGE SCALE GENOMIC DNA]</scope>
    <source>
        <strain evidence="20">G4</strain>
        <tissue evidence="20">Muscle</tissue>
    </source>
</reference>
<evidence type="ECO:0000256" key="6">
    <source>
        <dbReference type="ARBA" id="ARBA00022722"/>
    </source>
</evidence>
<dbReference type="InterPro" id="IPR050951">
    <property type="entry name" value="Retrovirus_Pol_polyprotein"/>
</dbReference>
<dbReference type="Proteomes" id="UP001591681">
    <property type="component" value="Unassembled WGS sequence"/>
</dbReference>
<dbReference type="Gene3D" id="3.10.10.10">
    <property type="entry name" value="HIV Type 1 Reverse Transcriptase, subunit A, domain 1"/>
    <property type="match status" value="1"/>
</dbReference>
<dbReference type="SUPFAM" id="SSF50630">
    <property type="entry name" value="Acid proteases"/>
    <property type="match status" value="1"/>
</dbReference>
<evidence type="ECO:0000259" key="18">
    <source>
        <dbReference type="PROSITE" id="PS50878"/>
    </source>
</evidence>
<comment type="similarity">
    <text evidence="1">Belongs to the beta type-B retroviral polymerase family. HERV class-II K(HML-2) pol subfamily.</text>
</comment>
<evidence type="ECO:0000259" key="17">
    <source>
        <dbReference type="PROSITE" id="PS50158"/>
    </source>
</evidence>
<dbReference type="CDD" id="cd01647">
    <property type="entry name" value="RT_LTR"/>
    <property type="match status" value="1"/>
</dbReference>
<proteinExistence type="inferred from homology"/>
<dbReference type="Pfam" id="PF00665">
    <property type="entry name" value="rve"/>
    <property type="match status" value="1"/>
</dbReference>
<keyword evidence="5" id="KW-0548">Nucleotidyltransferase</keyword>
<feature type="region of interest" description="Disordered" evidence="16">
    <location>
        <begin position="1590"/>
        <end position="1641"/>
    </location>
</feature>
<keyword evidence="3" id="KW-0645">Protease</keyword>
<evidence type="ECO:0000256" key="4">
    <source>
        <dbReference type="ARBA" id="ARBA00022679"/>
    </source>
</evidence>
<dbReference type="PROSITE" id="PS00141">
    <property type="entry name" value="ASP_PROTEASE"/>
    <property type="match status" value="1"/>
</dbReference>
<feature type="domain" description="CCHC-type" evidence="17">
    <location>
        <begin position="310"/>
        <end position="323"/>
    </location>
</feature>
<accession>A0ABD1KKF7</accession>
<dbReference type="EC" id="3.1.26.4" evidence="2"/>
<dbReference type="InterPro" id="IPR041588">
    <property type="entry name" value="Integrase_H2C2"/>
</dbReference>
<dbReference type="InterPro" id="IPR021109">
    <property type="entry name" value="Peptidase_aspartic_dom_sf"/>
</dbReference>
<dbReference type="FunFam" id="3.30.70.270:FF:000020">
    <property type="entry name" value="Transposon Tf2-6 polyprotein-like Protein"/>
    <property type="match status" value="1"/>
</dbReference>
<dbReference type="FunFam" id="3.10.20.370:FF:000001">
    <property type="entry name" value="Retrovirus-related Pol polyprotein from transposon 17.6-like protein"/>
    <property type="match status" value="1"/>
</dbReference>